<dbReference type="AlphaFoldDB" id="A0A1F6GLN4"/>
<evidence type="ECO:0000259" key="16">
    <source>
        <dbReference type="PROSITE" id="PS50110"/>
    </source>
</evidence>
<dbReference type="PROSITE" id="PS50112">
    <property type="entry name" value="PAS"/>
    <property type="match status" value="1"/>
</dbReference>
<evidence type="ECO:0000256" key="12">
    <source>
        <dbReference type="ARBA" id="ARBA00023136"/>
    </source>
</evidence>
<evidence type="ECO:0000259" key="17">
    <source>
        <dbReference type="PROSITE" id="PS50112"/>
    </source>
</evidence>
<evidence type="ECO:0000256" key="7">
    <source>
        <dbReference type="ARBA" id="ARBA00022741"/>
    </source>
</evidence>
<dbReference type="SUPFAM" id="SSF55874">
    <property type="entry name" value="ATPase domain of HSP90 chaperone/DNA topoisomerase II/histidine kinase"/>
    <property type="match status" value="1"/>
</dbReference>
<evidence type="ECO:0000313" key="20">
    <source>
        <dbReference type="EMBL" id="OGG99031.1"/>
    </source>
</evidence>
<dbReference type="SMART" id="SM00448">
    <property type="entry name" value="REC"/>
    <property type="match status" value="1"/>
</dbReference>
<evidence type="ECO:0000256" key="8">
    <source>
        <dbReference type="ARBA" id="ARBA00022777"/>
    </source>
</evidence>
<dbReference type="InterPro" id="IPR003661">
    <property type="entry name" value="HisK_dim/P_dom"/>
</dbReference>
<dbReference type="GO" id="GO:0000155">
    <property type="term" value="F:phosphorelay sensor kinase activity"/>
    <property type="evidence" value="ECO:0007669"/>
    <property type="project" value="InterPro"/>
</dbReference>
<dbReference type="PANTHER" id="PTHR45339">
    <property type="entry name" value="HYBRID SIGNAL TRANSDUCTION HISTIDINE KINASE J"/>
    <property type="match status" value="1"/>
</dbReference>
<dbReference type="InterPro" id="IPR005467">
    <property type="entry name" value="His_kinase_dom"/>
</dbReference>
<feature type="domain" description="HAMP" evidence="19">
    <location>
        <begin position="212"/>
        <end position="264"/>
    </location>
</feature>
<dbReference type="InterPro" id="IPR001789">
    <property type="entry name" value="Sig_transdc_resp-reg_receiver"/>
</dbReference>
<dbReference type="PROSITE" id="PS50109">
    <property type="entry name" value="HIS_KIN"/>
    <property type="match status" value="1"/>
</dbReference>
<sequence length="804" mass="89589">MNQPILFPLRLTIPLILLLFTATLSLWSIKYNGSLSNDKVEAQASAALIRLMTRLQITIEHAYAKDDKTAVSREISGLASDLDYSYILLFDERGKILASNRSAFVGQGFIEKLESIPEGERQQIFTHLSEVRRNLSGQVYLTEDRGRLVGIYPLILSQNSKAIRDPSRGYLMVFEDLLGQKREALESVYRQLIQFCLILGILTVGLGVFFDQIVSRRINRIVGVTRRVGRGDYSVRTGLTGLDEIGRLASAIDEMARARAAAEGMLLKLNRAVEQSPVSVVITDLAGQIEYANPKLLEVTGYELEEVIGQNPRLFKSGYHDSLFYQKLWTELTAGRQWKAEMRNKKKNGEPFWEWVTITPILDDSGRIINYLGVKEDITLKKQRDEELLKARRDAEAANQAKTNFLATMSHELRTPMNGIMGMSQILLAEEESPDKRSMLDVVMNSSIALVGVLDEILDITKIEASQFQAHLEPTDLNQLLKDLGEMFWAAAKSKSLDLTCSAQGLTQSLYQVDPNMVTKVLSNLLANAIKFTAKGAVRLRVKEIELQGALALRFEVEDTGVGIPASKIDQIFLSFTQVDSSSTRRYGGVGLGLAIALNLVRLMGGELGVQSREGEGSLFWFELQAQPGISTREAELVFAPQNSKEPENLDLIETSPRVLSRRTQTQGENGKGKKILVVEDDSINASVIHRILTLNDFTVIEAENGKKALEILSTQRVDLVLMDCLMPVLDGYRTSKMIRDKEAKGELKGHVPIVAVTAKAMEEDRAKCLESGMDDYLSKPVEMKHLLEIIADLLGRDKGRVLL</sequence>
<dbReference type="NCBIfam" id="TIGR00229">
    <property type="entry name" value="sensory_box"/>
    <property type="match status" value="1"/>
</dbReference>
<evidence type="ECO:0000256" key="13">
    <source>
        <dbReference type="PROSITE-ProRule" id="PRU00169"/>
    </source>
</evidence>
<dbReference type="FunFam" id="3.30.565.10:FF:000010">
    <property type="entry name" value="Sensor histidine kinase RcsC"/>
    <property type="match status" value="1"/>
</dbReference>
<proteinExistence type="predicted"/>
<feature type="domain" description="PAC" evidence="18">
    <location>
        <begin position="338"/>
        <end position="390"/>
    </location>
</feature>
<organism evidence="20 21">
    <name type="scientific">Candidatus Lambdaproteobacteria bacterium RIFOXYD2_FULL_56_26</name>
    <dbReference type="NCBI Taxonomy" id="1817773"/>
    <lineage>
        <taxon>Bacteria</taxon>
        <taxon>Pseudomonadati</taxon>
        <taxon>Pseudomonadota</taxon>
        <taxon>Candidatus Lambdaproteobacteria</taxon>
    </lineage>
</organism>
<dbReference type="Pfam" id="PF02518">
    <property type="entry name" value="HATPase_c"/>
    <property type="match status" value="1"/>
</dbReference>
<comment type="subcellular location">
    <subcellularLocation>
        <location evidence="2">Membrane</location>
    </subcellularLocation>
</comment>
<dbReference type="PANTHER" id="PTHR45339:SF1">
    <property type="entry name" value="HYBRID SIGNAL TRANSDUCTION HISTIDINE KINASE J"/>
    <property type="match status" value="1"/>
</dbReference>
<evidence type="ECO:0000256" key="11">
    <source>
        <dbReference type="ARBA" id="ARBA00023012"/>
    </source>
</evidence>
<evidence type="ECO:0000256" key="14">
    <source>
        <dbReference type="SAM" id="Phobius"/>
    </source>
</evidence>
<evidence type="ECO:0000259" key="18">
    <source>
        <dbReference type="PROSITE" id="PS50113"/>
    </source>
</evidence>
<keyword evidence="6 14" id="KW-0812">Transmembrane</keyword>
<dbReference type="CDD" id="cd06225">
    <property type="entry name" value="HAMP"/>
    <property type="match status" value="1"/>
</dbReference>
<evidence type="ECO:0000256" key="5">
    <source>
        <dbReference type="ARBA" id="ARBA00022679"/>
    </source>
</evidence>
<dbReference type="SMART" id="SM00387">
    <property type="entry name" value="HATPase_c"/>
    <property type="match status" value="1"/>
</dbReference>
<keyword evidence="9" id="KW-0067">ATP-binding</keyword>
<evidence type="ECO:0000259" key="19">
    <source>
        <dbReference type="PROSITE" id="PS50885"/>
    </source>
</evidence>
<dbReference type="CDD" id="cd00130">
    <property type="entry name" value="PAS"/>
    <property type="match status" value="1"/>
</dbReference>
<dbReference type="PROSITE" id="PS50110">
    <property type="entry name" value="RESPONSE_REGULATORY"/>
    <property type="match status" value="1"/>
</dbReference>
<dbReference type="SUPFAM" id="SSF55785">
    <property type="entry name" value="PYP-like sensor domain (PAS domain)"/>
    <property type="match status" value="1"/>
</dbReference>
<evidence type="ECO:0000256" key="1">
    <source>
        <dbReference type="ARBA" id="ARBA00000085"/>
    </source>
</evidence>
<dbReference type="CDD" id="cd16922">
    <property type="entry name" value="HATPase_EvgS-ArcB-TorS-like"/>
    <property type="match status" value="1"/>
</dbReference>
<comment type="caution">
    <text evidence="20">The sequence shown here is derived from an EMBL/GenBank/DDBJ whole genome shotgun (WGS) entry which is preliminary data.</text>
</comment>
<dbReference type="GO" id="GO:0016020">
    <property type="term" value="C:membrane"/>
    <property type="evidence" value="ECO:0007669"/>
    <property type="project" value="UniProtKB-SubCell"/>
</dbReference>
<dbReference type="FunFam" id="1.10.287.130:FF:000004">
    <property type="entry name" value="Ethylene receptor 1"/>
    <property type="match status" value="1"/>
</dbReference>
<dbReference type="Pfam" id="PF00512">
    <property type="entry name" value="HisKA"/>
    <property type="match status" value="1"/>
</dbReference>
<dbReference type="EC" id="2.7.13.3" evidence="3"/>
<dbReference type="SMART" id="SM00388">
    <property type="entry name" value="HisKA"/>
    <property type="match status" value="1"/>
</dbReference>
<keyword evidence="8" id="KW-0418">Kinase</keyword>
<keyword evidence="7" id="KW-0547">Nucleotide-binding</keyword>
<dbReference type="CDD" id="cd17546">
    <property type="entry name" value="REC_hyHK_CKI1_RcsC-like"/>
    <property type="match status" value="1"/>
</dbReference>
<dbReference type="InterPro" id="IPR003594">
    <property type="entry name" value="HATPase_dom"/>
</dbReference>
<dbReference type="Gene3D" id="1.10.287.130">
    <property type="match status" value="1"/>
</dbReference>
<dbReference type="SUPFAM" id="SSF158472">
    <property type="entry name" value="HAMP domain-like"/>
    <property type="match status" value="1"/>
</dbReference>
<dbReference type="PRINTS" id="PR00344">
    <property type="entry name" value="BCTRLSENSOR"/>
</dbReference>
<keyword evidence="10 14" id="KW-1133">Transmembrane helix</keyword>
<evidence type="ECO:0000313" key="21">
    <source>
        <dbReference type="Proteomes" id="UP000177583"/>
    </source>
</evidence>
<feature type="modified residue" description="4-aspartylphosphate" evidence="13">
    <location>
        <position position="724"/>
    </location>
</feature>
<gene>
    <name evidence="20" type="ORF">A2557_09700</name>
</gene>
<dbReference type="Proteomes" id="UP000177583">
    <property type="component" value="Unassembled WGS sequence"/>
</dbReference>
<reference evidence="20 21" key="1">
    <citation type="journal article" date="2016" name="Nat. Commun.">
        <title>Thousands of microbial genomes shed light on interconnected biogeochemical processes in an aquifer system.</title>
        <authorList>
            <person name="Anantharaman K."/>
            <person name="Brown C.T."/>
            <person name="Hug L.A."/>
            <person name="Sharon I."/>
            <person name="Castelle C.J."/>
            <person name="Probst A.J."/>
            <person name="Thomas B.C."/>
            <person name="Singh A."/>
            <person name="Wilkins M.J."/>
            <person name="Karaoz U."/>
            <person name="Brodie E.L."/>
            <person name="Williams K.H."/>
            <person name="Hubbard S.S."/>
            <person name="Banfield J.F."/>
        </authorList>
    </citation>
    <scope>NUCLEOTIDE SEQUENCE [LARGE SCALE GENOMIC DNA]</scope>
</reference>
<dbReference type="Gene3D" id="6.10.340.10">
    <property type="match status" value="1"/>
</dbReference>
<feature type="domain" description="PAS" evidence="17">
    <location>
        <begin position="265"/>
        <end position="311"/>
    </location>
</feature>
<accession>A0A1F6GLN4</accession>
<evidence type="ECO:0000256" key="6">
    <source>
        <dbReference type="ARBA" id="ARBA00022692"/>
    </source>
</evidence>
<dbReference type="InterPro" id="IPR036097">
    <property type="entry name" value="HisK_dim/P_sf"/>
</dbReference>
<keyword evidence="11" id="KW-0902">Two-component regulatory system</keyword>
<dbReference type="Gene3D" id="3.30.565.10">
    <property type="entry name" value="Histidine kinase-like ATPase, C-terminal domain"/>
    <property type="match status" value="1"/>
</dbReference>
<dbReference type="EMBL" id="MFNF01000061">
    <property type="protein sequence ID" value="OGG99031.1"/>
    <property type="molecule type" value="Genomic_DNA"/>
</dbReference>
<keyword evidence="4 13" id="KW-0597">Phosphoprotein</keyword>
<evidence type="ECO:0000256" key="9">
    <source>
        <dbReference type="ARBA" id="ARBA00022840"/>
    </source>
</evidence>
<dbReference type="InterPro" id="IPR004358">
    <property type="entry name" value="Sig_transdc_His_kin-like_C"/>
</dbReference>
<dbReference type="SMART" id="SM00091">
    <property type="entry name" value="PAS"/>
    <property type="match status" value="1"/>
</dbReference>
<dbReference type="InterPro" id="IPR003660">
    <property type="entry name" value="HAMP_dom"/>
</dbReference>
<dbReference type="CDD" id="cd00082">
    <property type="entry name" value="HisKA"/>
    <property type="match status" value="1"/>
</dbReference>
<dbReference type="Pfam" id="PF00072">
    <property type="entry name" value="Response_reg"/>
    <property type="match status" value="1"/>
</dbReference>
<dbReference type="InterPro" id="IPR000014">
    <property type="entry name" value="PAS"/>
</dbReference>
<dbReference type="Pfam" id="PF13426">
    <property type="entry name" value="PAS_9"/>
    <property type="match status" value="1"/>
</dbReference>
<dbReference type="PROSITE" id="PS50885">
    <property type="entry name" value="HAMP"/>
    <property type="match status" value="1"/>
</dbReference>
<dbReference type="SUPFAM" id="SSF52172">
    <property type="entry name" value="CheY-like"/>
    <property type="match status" value="1"/>
</dbReference>
<evidence type="ECO:0000259" key="15">
    <source>
        <dbReference type="PROSITE" id="PS50109"/>
    </source>
</evidence>
<protein>
    <recommendedName>
        <fullName evidence="3">histidine kinase</fullName>
        <ecNumber evidence="3">2.7.13.3</ecNumber>
    </recommendedName>
</protein>
<dbReference type="PROSITE" id="PS50113">
    <property type="entry name" value="PAC"/>
    <property type="match status" value="1"/>
</dbReference>
<dbReference type="InterPro" id="IPR036890">
    <property type="entry name" value="HATPase_C_sf"/>
</dbReference>
<comment type="catalytic activity">
    <reaction evidence="1">
        <text>ATP + protein L-histidine = ADP + protein N-phospho-L-histidine.</text>
        <dbReference type="EC" id="2.7.13.3"/>
    </reaction>
</comment>
<name>A0A1F6GLN4_9PROT</name>
<dbReference type="SMART" id="SM00086">
    <property type="entry name" value="PAC"/>
    <property type="match status" value="1"/>
</dbReference>
<feature type="domain" description="Histidine kinase" evidence="15">
    <location>
        <begin position="408"/>
        <end position="628"/>
    </location>
</feature>
<dbReference type="Pfam" id="PF00672">
    <property type="entry name" value="HAMP"/>
    <property type="match status" value="1"/>
</dbReference>
<dbReference type="SUPFAM" id="SSF47384">
    <property type="entry name" value="Homodimeric domain of signal transducing histidine kinase"/>
    <property type="match status" value="1"/>
</dbReference>
<evidence type="ECO:0000256" key="2">
    <source>
        <dbReference type="ARBA" id="ARBA00004370"/>
    </source>
</evidence>
<dbReference type="InterPro" id="IPR000700">
    <property type="entry name" value="PAS-assoc_C"/>
</dbReference>
<evidence type="ECO:0000256" key="10">
    <source>
        <dbReference type="ARBA" id="ARBA00022989"/>
    </source>
</evidence>
<feature type="transmembrane region" description="Helical" evidence="14">
    <location>
        <begin position="192"/>
        <end position="210"/>
    </location>
</feature>
<dbReference type="GO" id="GO:0005524">
    <property type="term" value="F:ATP binding"/>
    <property type="evidence" value="ECO:0007669"/>
    <property type="project" value="UniProtKB-KW"/>
</dbReference>
<dbReference type="Gene3D" id="3.30.450.20">
    <property type="entry name" value="PAS domain"/>
    <property type="match status" value="1"/>
</dbReference>
<keyword evidence="12 14" id="KW-0472">Membrane</keyword>
<evidence type="ECO:0000256" key="3">
    <source>
        <dbReference type="ARBA" id="ARBA00012438"/>
    </source>
</evidence>
<dbReference type="SMART" id="SM00304">
    <property type="entry name" value="HAMP"/>
    <property type="match status" value="1"/>
</dbReference>
<dbReference type="InterPro" id="IPR011006">
    <property type="entry name" value="CheY-like_superfamily"/>
</dbReference>
<keyword evidence="5" id="KW-0808">Transferase</keyword>
<feature type="transmembrane region" description="Helical" evidence="14">
    <location>
        <begin position="6"/>
        <end position="29"/>
    </location>
</feature>
<evidence type="ECO:0000256" key="4">
    <source>
        <dbReference type="ARBA" id="ARBA00022553"/>
    </source>
</evidence>
<dbReference type="InterPro" id="IPR001610">
    <property type="entry name" value="PAC"/>
</dbReference>
<dbReference type="Gene3D" id="3.40.50.2300">
    <property type="match status" value="1"/>
</dbReference>
<dbReference type="InterPro" id="IPR035965">
    <property type="entry name" value="PAS-like_dom_sf"/>
</dbReference>
<feature type="domain" description="Response regulatory" evidence="16">
    <location>
        <begin position="675"/>
        <end position="795"/>
    </location>
</feature>